<evidence type="ECO:0000313" key="3">
    <source>
        <dbReference type="EMBL" id="EBY8645541.1"/>
    </source>
</evidence>
<dbReference type="EMBL" id="AAAGSE010000129">
    <property type="protein sequence ID" value="EAC0790581.1"/>
    <property type="molecule type" value="Genomic_DNA"/>
</dbReference>
<feature type="domain" description="Transposase DDE" evidence="1">
    <location>
        <begin position="103"/>
        <end position="257"/>
    </location>
</feature>
<organism evidence="2">
    <name type="scientific">Salmonella enterica subsp. enterica serovar Java</name>
    <dbReference type="NCBI Taxonomy" id="224729"/>
    <lineage>
        <taxon>Bacteria</taxon>
        <taxon>Pseudomonadati</taxon>
        <taxon>Pseudomonadota</taxon>
        <taxon>Gammaproteobacteria</taxon>
        <taxon>Enterobacterales</taxon>
        <taxon>Enterobacteriaceae</taxon>
        <taxon>Salmonella</taxon>
    </lineage>
</organism>
<comment type="caution">
    <text evidence="2">The sequence shown here is derived from an EMBL/GenBank/DDBJ whole genome shotgun (WGS) entry which is preliminary data.</text>
</comment>
<dbReference type="NCBIfam" id="NF033520">
    <property type="entry name" value="transpos_IS982"/>
    <property type="match status" value="1"/>
</dbReference>
<accession>A0A3Z6QUL6</accession>
<evidence type="ECO:0000259" key="1">
    <source>
        <dbReference type="Pfam" id="PF13612"/>
    </source>
</evidence>
<dbReference type="InterPro" id="IPR025668">
    <property type="entry name" value="Tnp_DDE_dom"/>
</dbReference>
<dbReference type="EMBL" id="AAHPHN010000159">
    <property type="protein sequence ID" value="EBY8645541.1"/>
    <property type="molecule type" value="Genomic_DNA"/>
</dbReference>
<evidence type="ECO:0000313" key="2">
    <source>
        <dbReference type="EMBL" id="EAC0790581.1"/>
    </source>
</evidence>
<name>A0A3Z6QUL6_SALEB</name>
<dbReference type="AlphaFoldDB" id="A0A3Z6QUL6"/>
<sequence>MDYITELYCLVDDFWQSVKEQIDNYMISDDKKHRNRQSILSLSEMTTLVILFHSMRFRQFKKFYQYVSMFMRREFPRLLSYNRFIELMPRCIVLLTVLFDSLKGACTGVSVVDSTPLAVCDNLRISRHKVFDGYAERGKSSTGWFFGFKLHVIINHLGEIISAHLTAGNVDDRKPVPDMAGGIFGDLFGDKGYLSNPLKEKLKDMGINLITKVRRNMKKVKHTDFEKAVLSKRSVIETVFDELKNLCQIEHSRHRSINNFIVNLLSGLVAYCLMDKKPSLSVSTSAPALVA</sequence>
<proteinExistence type="predicted"/>
<reference evidence="2" key="1">
    <citation type="submission" date="2018-09" db="EMBL/GenBank/DDBJ databases">
        <authorList>
            <person name="Ashton P.M."/>
            <person name="Dallman T."/>
            <person name="Nair S."/>
            <person name="De Pinna E."/>
            <person name="Peters T."/>
            <person name="Grant K."/>
        </authorList>
    </citation>
    <scope>NUCLEOTIDE SEQUENCE [LARGE SCALE GENOMIC DNA]</scope>
    <source>
        <strain evidence="3">140692</strain>
        <strain evidence="2">412099</strain>
    </source>
</reference>
<dbReference type="Pfam" id="PF13612">
    <property type="entry name" value="DDE_Tnp_1_3"/>
    <property type="match status" value="1"/>
</dbReference>
<gene>
    <name evidence="2" type="ORF">D6K54_28470</name>
    <name evidence="3" type="ORF">D6S17_29290</name>
</gene>
<dbReference type="Proteomes" id="UP000839631">
    <property type="component" value="Unassembled WGS sequence"/>
</dbReference>
<protein>
    <submittedName>
        <fullName evidence="2">IS982 family transposase</fullName>
    </submittedName>
</protein>